<dbReference type="Proteomes" id="UP000308730">
    <property type="component" value="Unassembled WGS sequence"/>
</dbReference>
<feature type="compositionally biased region" description="Basic and acidic residues" evidence="1">
    <location>
        <begin position="368"/>
        <end position="379"/>
    </location>
</feature>
<comment type="caution">
    <text evidence="2">The sequence shown here is derived from an EMBL/GenBank/DDBJ whole genome shotgun (WGS) entry which is preliminary data.</text>
</comment>
<feature type="region of interest" description="Disordered" evidence="1">
    <location>
        <begin position="597"/>
        <end position="620"/>
    </location>
</feature>
<proteinExistence type="predicted"/>
<evidence type="ECO:0000313" key="3">
    <source>
        <dbReference type="Proteomes" id="UP000308730"/>
    </source>
</evidence>
<name>A0A4S4MD33_9APHY</name>
<dbReference type="AlphaFoldDB" id="A0A4S4MD33"/>
<dbReference type="InterPro" id="IPR040521">
    <property type="entry name" value="KDZ"/>
</dbReference>
<dbReference type="PANTHER" id="PTHR33096:SF1">
    <property type="entry name" value="CXC1-LIKE CYSTEINE CLUSTER ASSOCIATED WITH KDZ TRANSPOSASES DOMAIN-CONTAINING PROTEIN"/>
    <property type="match status" value="1"/>
</dbReference>
<evidence type="ECO:0000313" key="2">
    <source>
        <dbReference type="EMBL" id="THH23215.1"/>
    </source>
</evidence>
<protein>
    <recommendedName>
        <fullName evidence="4">CxC1-like cysteine cluster associated with KDZ transposases domain-containing protein</fullName>
    </recommendedName>
</protein>
<accession>A0A4S4MD33</accession>
<feature type="compositionally biased region" description="Basic and acidic residues" evidence="1">
    <location>
        <begin position="609"/>
        <end position="620"/>
    </location>
</feature>
<evidence type="ECO:0000256" key="1">
    <source>
        <dbReference type="SAM" id="MobiDB-lite"/>
    </source>
</evidence>
<feature type="region of interest" description="Disordered" evidence="1">
    <location>
        <begin position="368"/>
        <end position="420"/>
    </location>
</feature>
<sequence length="660" mass="75346">MGIKPRRIQIVKGTSFRRNGAIHTQIIGPAGMENERQKLKEMLDRNLEGLAPTTVQALADITSSQADPPQNSEYDNDVIMAMGGEDGESWVDIPLMDQPESEVFMYAVREMLLNRSVHQRRRDDTRTQRQRLQSLDENWTSVLPQLVTAYLQWKSYSSATHDSQEVGESPYTFSIDVLDIYTLEKTARIVPAEDETSIAVALVSNGFLGTTPIRPSRAISLRTLELLRRLRRRQPSFSCEAFSRILCDYYEIPYRRTYRTTISNAFDIYLTILRHVDQMVQKALNQDTPDWRAKHACPPCGYVLKDEPPLRFSRMYCIDGNDSLKRMASTGTRDLADRRVFQDSDYFLPRAYVDKYAHEVKARRLSPEDVATKVTHDDPSSADGPATTNQTSNDDEDCEGLEEGDPTDGKSGDPALSGSLGPEFQRQKAKCIVNAFHGYSHGYSCQTRYHPNNTEGMGLSDLEDLERAFSSSNRLAPVIRHATPYRRHVAIECHLQQHDEDKYANLATLIYDNYVQALCLIADEGAALREAMEAFKLSEDDLRRFIEEEYTYVGNLGQEDPYDVHAVAYVEMLQEYQTLQSHFVDAHTHFLMSIPEDYAPQSSGKKSRVTRDISETQRREADRRFKAARLAELELQLAEMEVHMQITARWEPVILRTLKP</sequence>
<dbReference type="EMBL" id="SGPM01000378">
    <property type="protein sequence ID" value="THH23215.1"/>
    <property type="molecule type" value="Genomic_DNA"/>
</dbReference>
<reference evidence="2 3" key="1">
    <citation type="submission" date="2019-02" db="EMBL/GenBank/DDBJ databases">
        <title>Genome sequencing of the rare red list fungi Antrodiella citrinella (Flaviporus citrinellus).</title>
        <authorList>
            <person name="Buettner E."/>
            <person name="Kellner H."/>
        </authorList>
    </citation>
    <scope>NUCLEOTIDE SEQUENCE [LARGE SCALE GENOMIC DNA]</scope>
    <source>
        <strain evidence="2 3">DSM 108506</strain>
    </source>
</reference>
<dbReference type="OrthoDB" id="2689725at2759"/>
<dbReference type="Pfam" id="PF18758">
    <property type="entry name" value="KDZ"/>
    <property type="match status" value="2"/>
</dbReference>
<organism evidence="2 3">
    <name type="scientific">Antrodiella citrinella</name>
    <dbReference type="NCBI Taxonomy" id="2447956"/>
    <lineage>
        <taxon>Eukaryota</taxon>
        <taxon>Fungi</taxon>
        <taxon>Dikarya</taxon>
        <taxon>Basidiomycota</taxon>
        <taxon>Agaricomycotina</taxon>
        <taxon>Agaricomycetes</taxon>
        <taxon>Polyporales</taxon>
        <taxon>Steccherinaceae</taxon>
        <taxon>Antrodiella</taxon>
    </lineage>
</organism>
<feature type="compositionally biased region" description="Acidic residues" evidence="1">
    <location>
        <begin position="393"/>
        <end position="406"/>
    </location>
</feature>
<gene>
    <name evidence="2" type="ORF">EUX98_g7960</name>
</gene>
<dbReference type="PANTHER" id="PTHR33096">
    <property type="entry name" value="CXC2 DOMAIN-CONTAINING PROTEIN"/>
    <property type="match status" value="1"/>
</dbReference>
<keyword evidence="3" id="KW-1185">Reference proteome</keyword>
<evidence type="ECO:0008006" key="4">
    <source>
        <dbReference type="Google" id="ProtNLM"/>
    </source>
</evidence>